<dbReference type="AlphaFoldDB" id="A0A2P2L6K6"/>
<evidence type="ECO:0000313" key="1">
    <source>
        <dbReference type="EMBL" id="MBX13618.1"/>
    </source>
</evidence>
<organism evidence="1">
    <name type="scientific">Rhizophora mucronata</name>
    <name type="common">Asiatic mangrove</name>
    <dbReference type="NCBI Taxonomy" id="61149"/>
    <lineage>
        <taxon>Eukaryota</taxon>
        <taxon>Viridiplantae</taxon>
        <taxon>Streptophyta</taxon>
        <taxon>Embryophyta</taxon>
        <taxon>Tracheophyta</taxon>
        <taxon>Spermatophyta</taxon>
        <taxon>Magnoliopsida</taxon>
        <taxon>eudicotyledons</taxon>
        <taxon>Gunneridae</taxon>
        <taxon>Pentapetalae</taxon>
        <taxon>rosids</taxon>
        <taxon>fabids</taxon>
        <taxon>Malpighiales</taxon>
        <taxon>Rhizophoraceae</taxon>
        <taxon>Rhizophora</taxon>
    </lineage>
</organism>
<sequence>MVPGDLLVSQRWLPQTARKKSRMALTLSLLLRTYSNANLKMFKRFSL</sequence>
<dbReference type="EMBL" id="GGEC01033134">
    <property type="protein sequence ID" value="MBX13618.1"/>
    <property type="molecule type" value="Transcribed_RNA"/>
</dbReference>
<reference evidence="1" key="1">
    <citation type="submission" date="2018-02" db="EMBL/GenBank/DDBJ databases">
        <title>Rhizophora mucronata_Transcriptome.</title>
        <authorList>
            <person name="Meera S.P."/>
            <person name="Sreeshan A."/>
            <person name="Augustine A."/>
        </authorList>
    </citation>
    <scope>NUCLEOTIDE SEQUENCE</scope>
    <source>
        <tissue evidence="1">Leaf</tissue>
    </source>
</reference>
<protein>
    <submittedName>
        <fullName evidence="1">Uncharacterized protein</fullName>
    </submittedName>
</protein>
<name>A0A2P2L6K6_RHIMU</name>
<proteinExistence type="predicted"/>
<accession>A0A2P2L6K6</accession>